<proteinExistence type="inferred from homology"/>
<evidence type="ECO:0000256" key="3">
    <source>
        <dbReference type="ARBA" id="ARBA00022679"/>
    </source>
</evidence>
<evidence type="ECO:0000313" key="7">
    <source>
        <dbReference type="Proteomes" id="UP000199585"/>
    </source>
</evidence>
<dbReference type="AlphaFoldDB" id="A0A1H8H8B7"/>
<evidence type="ECO:0000313" key="6">
    <source>
        <dbReference type="EMBL" id="SEN52561.1"/>
    </source>
</evidence>
<dbReference type="PANTHER" id="PTHR43179:SF12">
    <property type="entry name" value="GALACTOFURANOSYLTRANSFERASE GLFT2"/>
    <property type="match status" value="1"/>
</dbReference>
<dbReference type="PANTHER" id="PTHR43179">
    <property type="entry name" value="RHAMNOSYLTRANSFERASE WBBL"/>
    <property type="match status" value="1"/>
</dbReference>
<protein>
    <submittedName>
        <fullName evidence="6">Glycosyltransferase, GT2 family</fullName>
    </submittedName>
</protein>
<dbReference type="Pfam" id="PF02709">
    <property type="entry name" value="Glyco_transf_7C"/>
    <property type="match status" value="1"/>
</dbReference>
<dbReference type="GO" id="GO:0016757">
    <property type="term" value="F:glycosyltransferase activity"/>
    <property type="evidence" value="ECO:0007669"/>
    <property type="project" value="UniProtKB-KW"/>
</dbReference>
<gene>
    <name evidence="6" type="ORF">SAMN04488003_1203</name>
</gene>
<keyword evidence="7" id="KW-1185">Reference proteome</keyword>
<organism evidence="6 7">
    <name type="scientific">Loktanella fryxellensis</name>
    <dbReference type="NCBI Taxonomy" id="245187"/>
    <lineage>
        <taxon>Bacteria</taxon>
        <taxon>Pseudomonadati</taxon>
        <taxon>Pseudomonadota</taxon>
        <taxon>Alphaproteobacteria</taxon>
        <taxon>Rhodobacterales</taxon>
        <taxon>Roseobacteraceae</taxon>
        <taxon>Loktanella</taxon>
    </lineage>
</organism>
<reference evidence="6 7" key="1">
    <citation type="submission" date="2016-10" db="EMBL/GenBank/DDBJ databases">
        <authorList>
            <person name="de Groot N.N."/>
        </authorList>
    </citation>
    <scope>NUCLEOTIDE SEQUENCE [LARGE SCALE GENOMIC DNA]</scope>
    <source>
        <strain evidence="6 7">DSM 16213</strain>
    </source>
</reference>
<keyword evidence="3 6" id="KW-0808">Transferase</keyword>
<dbReference type="STRING" id="245187.SAMN04488003_1203"/>
<evidence type="ECO:0000259" key="4">
    <source>
        <dbReference type="Pfam" id="PF00535"/>
    </source>
</evidence>
<dbReference type="InterPro" id="IPR027791">
    <property type="entry name" value="Galactosyl_T_C"/>
</dbReference>
<sequence>MHMTCPSVTAPVSVLTLARGRATHLHNVVLGLTRQTRQPDELVIGVMQDAPYDDLPDTTFPIRQIMIDGTDLPLARARNAVAAEATGEMLIFLDVDCIPAPRLVDDYARQMAEAPGLFMGEVMYLPAGAADADWDYDTFHQIAVRHSDRQGPPEEARRACEDYRCFWSLNFAMSRTAWDASGGFDERFTGYGGEDTDFGRTLSEMGIPIWWIRGARVFHQYHDHCMPPIHHVASVIRNSELFATKWGHRTMEHWLHAFRMMGLIENCRTGLRILREPDADDFALCRQGRDMPYAATGRVIRILEDRARAQEGLPPSDAPMAARLAVMEKDQDDLLAPTATANTVAAE</sequence>
<feature type="domain" description="Glycosyltransferase 2-like" evidence="4">
    <location>
        <begin position="70"/>
        <end position="124"/>
    </location>
</feature>
<evidence type="ECO:0000259" key="5">
    <source>
        <dbReference type="Pfam" id="PF02709"/>
    </source>
</evidence>
<feature type="domain" description="Galactosyltransferase C-terminal" evidence="5">
    <location>
        <begin position="162"/>
        <end position="222"/>
    </location>
</feature>
<evidence type="ECO:0000256" key="2">
    <source>
        <dbReference type="ARBA" id="ARBA00022676"/>
    </source>
</evidence>
<evidence type="ECO:0000256" key="1">
    <source>
        <dbReference type="ARBA" id="ARBA00006739"/>
    </source>
</evidence>
<dbReference type="Proteomes" id="UP000199585">
    <property type="component" value="Unassembled WGS sequence"/>
</dbReference>
<dbReference type="Gene3D" id="3.90.550.10">
    <property type="entry name" value="Spore Coat Polysaccharide Biosynthesis Protein SpsA, Chain A"/>
    <property type="match status" value="1"/>
</dbReference>
<name>A0A1H8H8B7_9RHOB</name>
<dbReference type="Pfam" id="PF00535">
    <property type="entry name" value="Glycos_transf_2"/>
    <property type="match status" value="1"/>
</dbReference>
<comment type="similarity">
    <text evidence="1">Belongs to the glycosyltransferase 2 family.</text>
</comment>
<keyword evidence="2" id="KW-0328">Glycosyltransferase</keyword>
<dbReference type="InterPro" id="IPR001173">
    <property type="entry name" value="Glyco_trans_2-like"/>
</dbReference>
<accession>A0A1H8H8B7</accession>
<dbReference type="InterPro" id="IPR029044">
    <property type="entry name" value="Nucleotide-diphossugar_trans"/>
</dbReference>
<dbReference type="SUPFAM" id="SSF53448">
    <property type="entry name" value="Nucleotide-diphospho-sugar transferases"/>
    <property type="match status" value="1"/>
</dbReference>
<dbReference type="EMBL" id="FOCI01000020">
    <property type="protein sequence ID" value="SEN52561.1"/>
    <property type="molecule type" value="Genomic_DNA"/>
</dbReference>